<dbReference type="EMBL" id="JAMSHJ010000005">
    <property type="protein sequence ID" value="KAI5403932.1"/>
    <property type="molecule type" value="Genomic_DNA"/>
</dbReference>
<feature type="compositionally biased region" description="Polar residues" evidence="18">
    <location>
        <begin position="1"/>
        <end position="17"/>
    </location>
</feature>
<keyword evidence="7" id="KW-0547">Nucleotide-binding</keyword>
<evidence type="ECO:0000259" key="19">
    <source>
        <dbReference type="PROSITE" id="PS50137"/>
    </source>
</evidence>
<keyword evidence="13 17" id="KW-0694">RNA-binding</keyword>
<dbReference type="GO" id="GO:0004525">
    <property type="term" value="F:ribonuclease III activity"/>
    <property type="evidence" value="ECO:0007669"/>
    <property type="project" value="InterPro"/>
</dbReference>
<proteinExistence type="predicted"/>
<evidence type="ECO:0000256" key="13">
    <source>
        <dbReference type="ARBA" id="ARBA00022884"/>
    </source>
</evidence>
<evidence type="ECO:0000256" key="15">
    <source>
        <dbReference type="ARBA" id="ARBA00023211"/>
    </source>
</evidence>
<dbReference type="GO" id="GO:0005524">
    <property type="term" value="F:ATP binding"/>
    <property type="evidence" value="ECO:0007669"/>
    <property type="project" value="UniProtKB-KW"/>
</dbReference>
<dbReference type="SMART" id="SM00535">
    <property type="entry name" value="RIBOc"/>
    <property type="match status" value="2"/>
</dbReference>
<feature type="domain" description="DRBM" evidence="19">
    <location>
        <begin position="492"/>
        <end position="515"/>
    </location>
</feature>
<comment type="cofactor">
    <cofactor evidence="1">
        <name>Mn(2+)</name>
        <dbReference type="ChEBI" id="CHEBI:29035"/>
    </cofactor>
</comment>
<evidence type="ECO:0000256" key="1">
    <source>
        <dbReference type="ARBA" id="ARBA00001936"/>
    </source>
</evidence>
<evidence type="ECO:0000256" key="9">
    <source>
        <dbReference type="ARBA" id="ARBA00022801"/>
    </source>
</evidence>
<evidence type="ECO:0000256" key="4">
    <source>
        <dbReference type="ARBA" id="ARBA00022722"/>
    </source>
</evidence>
<dbReference type="FunFam" id="1.10.1520.10:FF:000008">
    <property type="entry name" value="Dicer-like 104"/>
    <property type="match status" value="1"/>
</dbReference>
<keyword evidence="15" id="KW-0464">Manganese</keyword>
<feature type="domain" description="RNase III" evidence="20">
    <location>
        <begin position="276"/>
        <end position="421"/>
    </location>
</feature>
<dbReference type="PANTHER" id="PTHR14950:SF46">
    <property type="entry name" value="ENDORIBONUCLEASE DICER HOMOLOG 3"/>
    <property type="match status" value="1"/>
</dbReference>
<keyword evidence="22" id="KW-1185">Reference proteome</keyword>
<evidence type="ECO:0000256" key="10">
    <source>
        <dbReference type="ARBA" id="ARBA00022806"/>
    </source>
</evidence>
<dbReference type="CDD" id="cd00593">
    <property type="entry name" value="RIBOc"/>
    <property type="match status" value="2"/>
</dbReference>
<evidence type="ECO:0000256" key="3">
    <source>
        <dbReference type="ARBA" id="ARBA00004123"/>
    </source>
</evidence>
<keyword evidence="6" id="KW-0677">Repeat</keyword>
<evidence type="ECO:0000256" key="2">
    <source>
        <dbReference type="ARBA" id="ARBA00001946"/>
    </source>
</evidence>
<evidence type="ECO:0000259" key="20">
    <source>
        <dbReference type="PROSITE" id="PS50142"/>
    </source>
</evidence>
<sequence>MIFSSSLPDAGEKSSQVGPVPKAPVHVHMPPELLCLLDVKRGVLKSMYLLPSLMYRIESFMLSSQLRAEINGHADNFKIPSSLILEALTTLRCCEKFSMERLELLGDSVLKYAVSCHLFLKYPKKHEGHLSAKRQWAVRNSTLHKLGIDRKLQGYIRDSAFEPRRWVAPGQDSIHTAPCDCGLETLEVPFDTKFITEDPQVVVGKLCDRGHRWMCSKTIADCVEALIGAYHVGGGLIASLHVMKWLGIDSELELSMVEEAIAAASLHTYKPKVNEIASLETKIGYEFSVKGLLVEATTHLSETEHGTGCCYERLEFLGDSVLDLLITWHLYQSHTEIDPGELTDLRSASVNNESFAQAAVRSNLHPHLMHSSGLLQGQISEYVKAISESEDNTVSLPGIKAPKALGDLVESIAGAILIDTKLDLDQVWKVFNPLLSPIVTPDKLELPPLRELNQLCDSLGYFVKVKVKCDKKGFMDHVVLSVQLPNALLVREGRGPNKKSAKGDAAYHLLKDLEKRGISYSSAKGKRVIDFSIPACQAEEQPPKPVAHKKPKLDKSNLTAKESTSDIKETSSESSDCSGSVPVLSINMNKGGPRSLLYALCKKKQWPLPSFDSTEYKDRSQFQSCEGLEGSKGTNCFVSKISLCIPDDGNIECKGEARADKKSSFDSAAVQALYELQRLGKVQIADVSQ</sequence>
<dbReference type="Pfam" id="PF00636">
    <property type="entry name" value="Ribonuclease_3"/>
    <property type="match status" value="2"/>
</dbReference>
<evidence type="ECO:0000256" key="14">
    <source>
        <dbReference type="ARBA" id="ARBA00023158"/>
    </source>
</evidence>
<dbReference type="PROSITE" id="PS50142">
    <property type="entry name" value="RNASE_3_2"/>
    <property type="match status" value="2"/>
</dbReference>
<dbReference type="FunFam" id="1.10.1520.10:FF:000004">
    <property type="entry name" value="Endoribonuclease dicer-like 1"/>
    <property type="match status" value="1"/>
</dbReference>
<keyword evidence="10" id="KW-0347">Helicase</keyword>
<keyword evidence="11" id="KW-0067">ATP-binding</keyword>
<dbReference type="SUPFAM" id="SSF69065">
    <property type="entry name" value="RNase III domain-like"/>
    <property type="match status" value="2"/>
</dbReference>
<feature type="region of interest" description="Disordered" evidence="18">
    <location>
        <begin position="1"/>
        <end position="23"/>
    </location>
</feature>
<dbReference type="Gene3D" id="3.30.160.20">
    <property type="match status" value="1"/>
</dbReference>
<evidence type="ECO:0000256" key="5">
    <source>
        <dbReference type="ARBA" id="ARBA00022723"/>
    </source>
</evidence>
<evidence type="ECO:0000313" key="21">
    <source>
        <dbReference type="EMBL" id="KAI5403932.1"/>
    </source>
</evidence>
<feature type="domain" description="RNase III" evidence="20">
    <location>
        <begin position="63"/>
        <end position="235"/>
    </location>
</feature>
<reference evidence="21 22" key="1">
    <citation type="journal article" date="2022" name="Nat. Genet.">
        <title>Improved pea reference genome and pan-genome highlight genomic features and evolutionary characteristics.</title>
        <authorList>
            <person name="Yang T."/>
            <person name="Liu R."/>
            <person name="Luo Y."/>
            <person name="Hu S."/>
            <person name="Wang D."/>
            <person name="Wang C."/>
            <person name="Pandey M.K."/>
            <person name="Ge S."/>
            <person name="Xu Q."/>
            <person name="Li N."/>
            <person name="Li G."/>
            <person name="Huang Y."/>
            <person name="Saxena R.K."/>
            <person name="Ji Y."/>
            <person name="Li M."/>
            <person name="Yan X."/>
            <person name="He Y."/>
            <person name="Liu Y."/>
            <person name="Wang X."/>
            <person name="Xiang C."/>
            <person name="Varshney R.K."/>
            <person name="Ding H."/>
            <person name="Gao S."/>
            <person name="Zong X."/>
        </authorList>
    </citation>
    <scope>NUCLEOTIDE SEQUENCE [LARGE SCALE GENOMIC DNA]</scope>
    <source>
        <strain evidence="21 22">cv. Zhongwan 6</strain>
    </source>
</reference>
<dbReference type="Proteomes" id="UP001058974">
    <property type="component" value="Chromosome 5"/>
</dbReference>
<evidence type="ECO:0000256" key="18">
    <source>
        <dbReference type="SAM" id="MobiDB-lite"/>
    </source>
</evidence>
<evidence type="ECO:0000256" key="7">
    <source>
        <dbReference type="ARBA" id="ARBA00022741"/>
    </source>
</evidence>
<evidence type="ECO:0000256" key="6">
    <source>
        <dbReference type="ARBA" id="ARBA00022737"/>
    </source>
</evidence>
<evidence type="ECO:0000256" key="17">
    <source>
        <dbReference type="PROSITE-ProRule" id="PRU00266"/>
    </source>
</evidence>
<keyword evidence="16" id="KW-0539">Nucleus</keyword>
<dbReference type="GO" id="GO:0046872">
    <property type="term" value="F:metal ion binding"/>
    <property type="evidence" value="ECO:0007669"/>
    <property type="project" value="UniProtKB-KW"/>
</dbReference>
<evidence type="ECO:0000256" key="11">
    <source>
        <dbReference type="ARBA" id="ARBA00022840"/>
    </source>
</evidence>
<comment type="caution">
    <text evidence="21">The sequence shown here is derived from an EMBL/GenBank/DDBJ whole genome shotgun (WGS) entry which is preliminary data.</text>
</comment>
<gene>
    <name evidence="21" type="ORF">KIW84_051179</name>
</gene>
<organism evidence="21 22">
    <name type="scientific">Pisum sativum</name>
    <name type="common">Garden pea</name>
    <name type="synonym">Lathyrus oleraceus</name>
    <dbReference type="NCBI Taxonomy" id="3888"/>
    <lineage>
        <taxon>Eukaryota</taxon>
        <taxon>Viridiplantae</taxon>
        <taxon>Streptophyta</taxon>
        <taxon>Embryophyta</taxon>
        <taxon>Tracheophyta</taxon>
        <taxon>Spermatophyta</taxon>
        <taxon>Magnoliopsida</taxon>
        <taxon>eudicotyledons</taxon>
        <taxon>Gunneridae</taxon>
        <taxon>Pentapetalae</taxon>
        <taxon>rosids</taxon>
        <taxon>fabids</taxon>
        <taxon>Fabales</taxon>
        <taxon>Fabaceae</taxon>
        <taxon>Papilionoideae</taxon>
        <taxon>50 kb inversion clade</taxon>
        <taxon>NPAAA clade</taxon>
        <taxon>Hologalegina</taxon>
        <taxon>IRL clade</taxon>
        <taxon>Fabeae</taxon>
        <taxon>Lathyrus</taxon>
    </lineage>
</organism>
<keyword evidence="12" id="KW-0460">Magnesium</keyword>
<evidence type="ECO:0000256" key="8">
    <source>
        <dbReference type="ARBA" id="ARBA00022759"/>
    </source>
</evidence>
<dbReference type="InterPro" id="IPR014720">
    <property type="entry name" value="dsRBD_dom"/>
</dbReference>
<dbReference type="Gramene" id="Psat05G0117900-T3">
    <property type="protein sequence ID" value="KAI5403932.1"/>
    <property type="gene ID" value="KIW84_051179"/>
</dbReference>
<comment type="subcellular location">
    <subcellularLocation>
        <location evidence="3">Nucleus</location>
    </subcellularLocation>
</comment>
<dbReference type="PROSITE" id="PS50137">
    <property type="entry name" value="DS_RBD"/>
    <property type="match status" value="1"/>
</dbReference>
<evidence type="ECO:0000256" key="16">
    <source>
        <dbReference type="ARBA" id="ARBA00023242"/>
    </source>
</evidence>
<dbReference type="AlphaFoldDB" id="A0A9D4WLI6"/>
<evidence type="ECO:0000313" key="22">
    <source>
        <dbReference type="Proteomes" id="UP001058974"/>
    </source>
</evidence>
<keyword evidence="4" id="KW-0540">Nuclease</keyword>
<keyword evidence="5" id="KW-0479">Metal-binding</keyword>
<dbReference type="InterPro" id="IPR036389">
    <property type="entry name" value="RNase_III_sf"/>
</dbReference>
<dbReference type="PROSITE" id="PS00517">
    <property type="entry name" value="RNASE_3_1"/>
    <property type="match status" value="1"/>
</dbReference>
<protein>
    <submittedName>
        <fullName evidence="21">Uncharacterized protein</fullName>
    </submittedName>
</protein>
<keyword evidence="14" id="KW-0943">RNA-mediated gene silencing</keyword>
<dbReference type="GO" id="GO:0005634">
    <property type="term" value="C:nucleus"/>
    <property type="evidence" value="ECO:0007669"/>
    <property type="project" value="UniProtKB-SubCell"/>
</dbReference>
<accession>A0A9D4WLI6</accession>
<dbReference type="GO" id="GO:0004386">
    <property type="term" value="F:helicase activity"/>
    <property type="evidence" value="ECO:0007669"/>
    <property type="project" value="UniProtKB-KW"/>
</dbReference>
<keyword evidence="8" id="KW-0255">Endonuclease</keyword>
<dbReference type="GO" id="GO:0003723">
    <property type="term" value="F:RNA binding"/>
    <property type="evidence" value="ECO:0007669"/>
    <property type="project" value="UniProtKB-UniRule"/>
</dbReference>
<name>A0A9D4WLI6_PEA</name>
<comment type="cofactor">
    <cofactor evidence="2">
        <name>Mg(2+)</name>
        <dbReference type="ChEBI" id="CHEBI:18420"/>
    </cofactor>
</comment>
<dbReference type="Gene3D" id="1.10.1520.10">
    <property type="entry name" value="Ribonuclease III domain"/>
    <property type="match status" value="2"/>
</dbReference>
<evidence type="ECO:0000256" key="12">
    <source>
        <dbReference type="ARBA" id="ARBA00022842"/>
    </source>
</evidence>
<dbReference type="GO" id="GO:0005737">
    <property type="term" value="C:cytoplasm"/>
    <property type="evidence" value="ECO:0007669"/>
    <property type="project" value="TreeGrafter"/>
</dbReference>
<keyword evidence="9" id="KW-0378">Hydrolase</keyword>
<dbReference type="GO" id="GO:0010267">
    <property type="term" value="P:ta-siRNA processing"/>
    <property type="evidence" value="ECO:0007669"/>
    <property type="project" value="UniProtKB-ARBA"/>
</dbReference>
<feature type="region of interest" description="Disordered" evidence="18">
    <location>
        <begin position="540"/>
        <end position="579"/>
    </location>
</feature>
<dbReference type="PANTHER" id="PTHR14950">
    <property type="entry name" value="DICER-RELATED"/>
    <property type="match status" value="1"/>
</dbReference>
<dbReference type="InterPro" id="IPR000999">
    <property type="entry name" value="RNase_III_dom"/>
</dbReference>